<dbReference type="Gene3D" id="2.40.50.140">
    <property type="entry name" value="Nucleic acid-binding proteins"/>
    <property type="match status" value="1"/>
</dbReference>
<dbReference type="CDD" id="cd07896">
    <property type="entry name" value="Adenylation_kDNA_ligase_like"/>
    <property type="match status" value="1"/>
</dbReference>
<feature type="domain" description="ATP-dependent DNA ligase family profile" evidence="9">
    <location>
        <begin position="93"/>
        <end position="274"/>
    </location>
</feature>
<protein>
    <recommendedName>
        <fullName evidence="7">Polydeoxyribonucleotide synthase [ATP]</fullName>
    </recommendedName>
</protein>
<dbReference type="InterPro" id="IPR016059">
    <property type="entry name" value="DNA_ligase_ATP-dep_CS"/>
</dbReference>
<proteinExistence type="predicted"/>
<dbReference type="InterPro" id="IPR012310">
    <property type="entry name" value="DNA_ligase_ATP-dep_cent"/>
</dbReference>
<sequence length="356" mass="41568">MEPLYEDNKIWSIFYSVNKDGTYTIRTEHGQINGKMIIHESIVKEGKNKGKKNETSIEEQTILEVQRDWDKKRKQGYRMKNEIETNDTIIIKPMLAMEFKNIAKYPIWVQPKLDGVRCLIYLKSGNIVFQSRQNTIYEPFIHLLPELKVLMSLMPENTILDGELYTHGLGFEKITSMVRRSKTRHPDLDKLKYCLYDFKSDKDVLYKERMDTLVKAYSQNKCVCVNLIETKVAKNAEDVEKSHDYYTKQGYEGIMLRNNAIYKEGRTKDLLKYKKFFDAEFKVVGHHEGNGGIPIFDCAVGDKTFGVAMKGDTSSRKERMEHVTDYYGKMLTVKYQELSLDGIPRFPVGICFRDYE</sequence>
<comment type="function">
    <text evidence="8">Very low-fidelity DNA ligase that seals nicks in double-stranded DNA during DNA repair. Together with the viral repair DNA polymerase X, fills the single nucleotide gaps generated by the AP endonuclease. It is not essential for viral replication and recombination. Displays a very low adenylation activity towards DNA with 3'-dideoxy- or 3'-amino-terminated nicks compared to regular nick DNA.</text>
</comment>
<keyword evidence="5" id="KW-0946">Virion</keyword>
<evidence type="ECO:0000313" key="11">
    <source>
        <dbReference type="EMBL" id="QHU05654.1"/>
    </source>
</evidence>
<evidence type="ECO:0000256" key="5">
    <source>
        <dbReference type="ARBA" id="ARBA00022844"/>
    </source>
</evidence>
<dbReference type="PROSITE" id="PS00697">
    <property type="entry name" value="DNA_LIGASE_A1"/>
    <property type="match status" value="1"/>
</dbReference>
<keyword evidence="3" id="KW-0235">DNA replication</keyword>
<dbReference type="GO" id="GO:0006260">
    <property type="term" value="P:DNA replication"/>
    <property type="evidence" value="ECO:0007669"/>
    <property type="project" value="UniProtKB-KW"/>
</dbReference>
<dbReference type="GO" id="GO:0044423">
    <property type="term" value="C:virion component"/>
    <property type="evidence" value="ECO:0007669"/>
    <property type="project" value="UniProtKB-KW"/>
</dbReference>
<evidence type="ECO:0000256" key="7">
    <source>
        <dbReference type="ARBA" id="ARBA00032896"/>
    </source>
</evidence>
<dbReference type="EMBL" id="MN740417">
    <property type="protein sequence ID" value="QHU05654.1"/>
    <property type="molecule type" value="Genomic_DNA"/>
</dbReference>
<feature type="domain" description="DNA ligase OB-like" evidence="10">
    <location>
        <begin position="304"/>
        <end position="353"/>
    </location>
</feature>
<dbReference type="AlphaFoldDB" id="A0A6C0JPM1"/>
<dbReference type="GO" id="GO:0006310">
    <property type="term" value="P:DNA recombination"/>
    <property type="evidence" value="ECO:0007669"/>
    <property type="project" value="InterPro"/>
</dbReference>
<dbReference type="InterPro" id="IPR050326">
    <property type="entry name" value="NAD_dep_DNA_ligaseB"/>
</dbReference>
<evidence type="ECO:0000256" key="4">
    <source>
        <dbReference type="ARBA" id="ARBA00022763"/>
    </source>
</evidence>
<dbReference type="InterPro" id="IPR029319">
    <property type="entry name" value="DNA_ligase_OB"/>
</dbReference>
<evidence type="ECO:0000256" key="1">
    <source>
        <dbReference type="ARBA" id="ARBA00004328"/>
    </source>
</evidence>
<keyword evidence="4" id="KW-0227">DNA damage</keyword>
<dbReference type="GO" id="GO:0006281">
    <property type="term" value="P:DNA repair"/>
    <property type="evidence" value="ECO:0007669"/>
    <property type="project" value="UniProtKB-KW"/>
</dbReference>
<dbReference type="GO" id="GO:0005524">
    <property type="term" value="F:ATP binding"/>
    <property type="evidence" value="ECO:0007669"/>
    <property type="project" value="InterPro"/>
</dbReference>
<comment type="subcellular location">
    <subcellularLocation>
        <location evidence="1">Virion</location>
    </subcellularLocation>
</comment>
<evidence type="ECO:0000256" key="8">
    <source>
        <dbReference type="ARBA" id="ARBA00046002"/>
    </source>
</evidence>
<evidence type="ECO:0000259" key="9">
    <source>
        <dbReference type="Pfam" id="PF01068"/>
    </source>
</evidence>
<dbReference type="PANTHER" id="PTHR47810:SF5">
    <property type="entry name" value="LIGASE, PUTATIVE-RELATED"/>
    <property type="match status" value="1"/>
</dbReference>
<accession>A0A6C0JPM1</accession>
<organism evidence="11">
    <name type="scientific">viral metagenome</name>
    <dbReference type="NCBI Taxonomy" id="1070528"/>
    <lineage>
        <taxon>unclassified sequences</taxon>
        <taxon>metagenomes</taxon>
        <taxon>organismal metagenomes</taxon>
    </lineage>
</organism>
<name>A0A6C0JPM1_9ZZZZ</name>
<dbReference type="Gene3D" id="3.30.470.30">
    <property type="entry name" value="DNA ligase/mRNA capping enzyme"/>
    <property type="match status" value="1"/>
</dbReference>
<dbReference type="GO" id="GO:0003910">
    <property type="term" value="F:DNA ligase (ATP) activity"/>
    <property type="evidence" value="ECO:0007669"/>
    <property type="project" value="InterPro"/>
</dbReference>
<dbReference type="Pfam" id="PF01068">
    <property type="entry name" value="DNA_ligase_A_M"/>
    <property type="match status" value="1"/>
</dbReference>
<dbReference type="Pfam" id="PF14743">
    <property type="entry name" value="DNA_ligase_OB_2"/>
    <property type="match status" value="1"/>
</dbReference>
<evidence type="ECO:0000256" key="6">
    <source>
        <dbReference type="ARBA" id="ARBA00023204"/>
    </source>
</evidence>
<dbReference type="SUPFAM" id="SSF56091">
    <property type="entry name" value="DNA ligase/mRNA capping enzyme, catalytic domain"/>
    <property type="match status" value="1"/>
</dbReference>
<dbReference type="PANTHER" id="PTHR47810">
    <property type="entry name" value="DNA LIGASE"/>
    <property type="match status" value="1"/>
</dbReference>
<evidence type="ECO:0000256" key="2">
    <source>
        <dbReference type="ARBA" id="ARBA00022598"/>
    </source>
</evidence>
<dbReference type="Gene3D" id="3.30.1490.70">
    <property type="match status" value="1"/>
</dbReference>
<reference evidence="11" key="1">
    <citation type="journal article" date="2020" name="Nature">
        <title>Giant virus diversity and host interactions through global metagenomics.</title>
        <authorList>
            <person name="Schulz F."/>
            <person name="Roux S."/>
            <person name="Paez-Espino D."/>
            <person name="Jungbluth S."/>
            <person name="Walsh D.A."/>
            <person name="Denef V.J."/>
            <person name="McMahon K.D."/>
            <person name="Konstantinidis K.T."/>
            <person name="Eloe-Fadrosh E.A."/>
            <person name="Kyrpides N.C."/>
            <person name="Woyke T."/>
        </authorList>
    </citation>
    <scope>NUCLEOTIDE SEQUENCE</scope>
    <source>
        <strain evidence="11">GVMAG-M-3300027736-24</strain>
    </source>
</reference>
<keyword evidence="2" id="KW-0436">Ligase</keyword>
<evidence type="ECO:0000259" key="10">
    <source>
        <dbReference type="Pfam" id="PF14743"/>
    </source>
</evidence>
<evidence type="ECO:0000256" key="3">
    <source>
        <dbReference type="ARBA" id="ARBA00022705"/>
    </source>
</evidence>
<dbReference type="SUPFAM" id="SSF50249">
    <property type="entry name" value="Nucleic acid-binding proteins"/>
    <property type="match status" value="1"/>
</dbReference>
<dbReference type="InterPro" id="IPR012340">
    <property type="entry name" value="NA-bd_OB-fold"/>
</dbReference>
<keyword evidence="6" id="KW-0234">DNA repair</keyword>